<dbReference type="SUPFAM" id="SSF56801">
    <property type="entry name" value="Acetyl-CoA synthetase-like"/>
    <property type="match status" value="1"/>
</dbReference>
<dbReference type="EC" id="6.2.1.3" evidence="2"/>
<dbReference type="PANTHER" id="PTHR43767">
    <property type="entry name" value="LONG-CHAIN-FATTY-ACID--COA LIGASE"/>
    <property type="match status" value="1"/>
</dbReference>
<dbReference type="Gene3D" id="3.40.50.12780">
    <property type="entry name" value="N-terminal domain of ligase-like"/>
    <property type="match status" value="1"/>
</dbReference>
<proteinExistence type="predicted"/>
<dbReference type="PANTHER" id="PTHR43767:SF1">
    <property type="entry name" value="NONRIBOSOMAL PEPTIDE SYNTHASE PES1 (EUROFUNG)-RELATED"/>
    <property type="match status" value="1"/>
</dbReference>
<dbReference type="AlphaFoldDB" id="A0A518CYL0"/>
<dbReference type="InterPro" id="IPR045851">
    <property type="entry name" value="AMP-bd_C_sf"/>
</dbReference>
<dbReference type="EMBL" id="CP036290">
    <property type="protein sequence ID" value="QDU84328.1"/>
    <property type="molecule type" value="Genomic_DNA"/>
</dbReference>
<dbReference type="Pfam" id="PF00501">
    <property type="entry name" value="AMP-binding"/>
    <property type="match status" value="1"/>
</dbReference>
<feature type="domain" description="AMP-dependent synthetase/ligase" evidence="1">
    <location>
        <begin position="24"/>
        <end position="409"/>
    </location>
</feature>
<name>A0A518CYL0_9BACT</name>
<accession>A0A518CYL0</accession>
<dbReference type="InterPro" id="IPR050237">
    <property type="entry name" value="ATP-dep_AMP-bd_enzyme"/>
</dbReference>
<sequence>MVESTARERRTTASDRVNVALRLDRFAATAPERLAVRTARPGSRVEFDDVTFGAIAARSRRIASGLLASGLEPGARVCLFVRPGADLVACTYGLLRAGLVPVLIDPGMGRGALLACVAKVRAAALVGIARAHLAARLFPKNFETADLRVVVGDRAHRGAVTLAAIEARGTDAFEGCDTRGQDQAAVLFTSGSTGPPKGVVYTHAIFEAQVRQLEALYGFRAGEVDVACFPLFALFDNALGMTSVFPDMDPSRPARCRPERIVDAIERSGATSAFASPAVWKRIVPFCERRGRGLPTLRRALTAGAPIPPTLVERLVALLPDGGRAYTPYGATECLPVANVSDTEILDASARRATDSGAGNLVGHLAPDTCVRIARIQDGPVAAFDPSLEVPRGEIGEVWARAEVATPGYQFDDTATAASKVSTDEPGPGPGYYHRMGDLGYLDESGRLWFCGRLGHRLRTRSGDVACVPIENLFAGHPSVARCALVGVGPIGEQRPVLVVEPPRTSALLPRAFERTRRAALERSILEYGLARSPSAALVKHVLFHPSFPVDPRHNAKIHREELRAWAERIRP</sequence>
<gene>
    <name evidence="2" type="ORF">Pla163_14350</name>
</gene>
<dbReference type="Proteomes" id="UP000319342">
    <property type="component" value="Chromosome"/>
</dbReference>
<dbReference type="Gene3D" id="3.30.300.30">
    <property type="match status" value="1"/>
</dbReference>
<dbReference type="NCBIfam" id="NF006754">
    <property type="entry name" value="PRK09274.1"/>
    <property type="match status" value="1"/>
</dbReference>
<evidence type="ECO:0000313" key="2">
    <source>
        <dbReference type="EMBL" id="QDU84328.1"/>
    </source>
</evidence>
<evidence type="ECO:0000259" key="1">
    <source>
        <dbReference type="Pfam" id="PF00501"/>
    </source>
</evidence>
<dbReference type="InterPro" id="IPR000873">
    <property type="entry name" value="AMP-dep_synth/lig_dom"/>
</dbReference>
<protein>
    <submittedName>
        <fullName evidence="2">Long-chain-fatty-acid--CoA ligase</fullName>
        <ecNumber evidence="2">6.2.1.3</ecNumber>
    </submittedName>
</protein>
<evidence type="ECO:0000313" key="3">
    <source>
        <dbReference type="Proteomes" id="UP000319342"/>
    </source>
</evidence>
<keyword evidence="3" id="KW-1185">Reference proteome</keyword>
<dbReference type="InterPro" id="IPR020845">
    <property type="entry name" value="AMP-binding_CS"/>
</dbReference>
<dbReference type="GO" id="GO:0004467">
    <property type="term" value="F:long-chain fatty acid-CoA ligase activity"/>
    <property type="evidence" value="ECO:0007669"/>
    <property type="project" value="UniProtKB-EC"/>
</dbReference>
<organism evidence="2 3">
    <name type="scientific">Rohdeia mirabilis</name>
    <dbReference type="NCBI Taxonomy" id="2528008"/>
    <lineage>
        <taxon>Bacteria</taxon>
        <taxon>Pseudomonadati</taxon>
        <taxon>Planctomycetota</taxon>
        <taxon>Planctomycetia</taxon>
        <taxon>Planctomycetia incertae sedis</taxon>
        <taxon>Rohdeia</taxon>
    </lineage>
</organism>
<keyword evidence="2" id="KW-0436">Ligase</keyword>
<dbReference type="RefSeq" id="WP_419186405.1">
    <property type="nucleotide sequence ID" value="NZ_CP036290.1"/>
</dbReference>
<reference evidence="2 3" key="1">
    <citation type="submission" date="2019-02" db="EMBL/GenBank/DDBJ databases">
        <title>Deep-cultivation of Planctomycetes and their phenomic and genomic characterization uncovers novel biology.</title>
        <authorList>
            <person name="Wiegand S."/>
            <person name="Jogler M."/>
            <person name="Boedeker C."/>
            <person name="Pinto D."/>
            <person name="Vollmers J."/>
            <person name="Rivas-Marin E."/>
            <person name="Kohn T."/>
            <person name="Peeters S.H."/>
            <person name="Heuer A."/>
            <person name="Rast P."/>
            <person name="Oberbeckmann S."/>
            <person name="Bunk B."/>
            <person name="Jeske O."/>
            <person name="Meyerdierks A."/>
            <person name="Storesund J.E."/>
            <person name="Kallscheuer N."/>
            <person name="Luecker S."/>
            <person name="Lage O.M."/>
            <person name="Pohl T."/>
            <person name="Merkel B.J."/>
            <person name="Hornburger P."/>
            <person name="Mueller R.-W."/>
            <person name="Bruemmer F."/>
            <person name="Labrenz M."/>
            <person name="Spormann A.M."/>
            <person name="Op den Camp H."/>
            <person name="Overmann J."/>
            <person name="Amann R."/>
            <person name="Jetten M.S.M."/>
            <person name="Mascher T."/>
            <person name="Medema M.H."/>
            <person name="Devos D.P."/>
            <person name="Kaster A.-K."/>
            <person name="Ovreas L."/>
            <person name="Rohde M."/>
            <person name="Galperin M.Y."/>
            <person name="Jogler C."/>
        </authorList>
    </citation>
    <scope>NUCLEOTIDE SEQUENCE [LARGE SCALE GENOMIC DNA]</scope>
    <source>
        <strain evidence="2 3">Pla163</strain>
    </source>
</reference>
<dbReference type="PROSITE" id="PS00455">
    <property type="entry name" value="AMP_BINDING"/>
    <property type="match status" value="1"/>
</dbReference>
<dbReference type="InterPro" id="IPR042099">
    <property type="entry name" value="ANL_N_sf"/>
</dbReference>